<evidence type="ECO:0000256" key="3">
    <source>
        <dbReference type="ARBA" id="ARBA00022801"/>
    </source>
</evidence>
<dbReference type="PANTHER" id="PTHR47053">
    <property type="entry name" value="MUREIN DD-ENDOPEPTIDASE MEPH-RELATED"/>
    <property type="match status" value="1"/>
</dbReference>
<dbReference type="PANTHER" id="PTHR47053:SF1">
    <property type="entry name" value="MUREIN DD-ENDOPEPTIDASE MEPH-RELATED"/>
    <property type="match status" value="1"/>
</dbReference>
<dbReference type="InterPro" id="IPR038765">
    <property type="entry name" value="Papain-like_cys_pep_sf"/>
</dbReference>
<comment type="similarity">
    <text evidence="1">Belongs to the peptidase C40 family.</text>
</comment>
<dbReference type="PROSITE" id="PS51257">
    <property type="entry name" value="PROKAR_LIPOPROTEIN"/>
    <property type="match status" value="1"/>
</dbReference>
<evidence type="ECO:0000313" key="7">
    <source>
        <dbReference type="Proteomes" id="UP000182248"/>
    </source>
</evidence>
<dbReference type="AlphaFoldDB" id="A0A1K1RKN8"/>
<dbReference type="GO" id="GO:0008234">
    <property type="term" value="F:cysteine-type peptidase activity"/>
    <property type="evidence" value="ECO:0007669"/>
    <property type="project" value="UniProtKB-KW"/>
</dbReference>
<dbReference type="Gene3D" id="3.90.1720.10">
    <property type="entry name" value="endopeptidase domain like (from Nostoc punctiforme)"/>
    <property type="match status" value="1"/>
</dbReference>
<dbReference type="PROSITE" id="PS51935">
    <property type="entry name" value="NLPC_P60"/>
    <property type="match status" value="1"/>
</dbReference>
<evidence type="ECO:0000256" key="4">
    <source>
        <dbReference type="ARBA" id="ARBA00022807"/>
    </source>
</evidence>
<dbReference type="Pfam" id="PF00877">
    <property type="entry name" value="NLPC_P60"/>
    <property type="match status" value="1"/>
</dbReference>
<keyword evidence="4" id="KW-0788">Thiol protease</keyword>
<dbReference type="GO" id="GO:0006508">
    <property type="term" value="P:proteolysis"/>
    <property type="evidence" value="ECO:0007669"/>
    <property type="project" value="UniProtKB-KW"/>
</dbReference>
<dbReference type="OrthoDB" id="9807055at2"/>
<sequence>MRKISFFICLLLFFCACKSKKSIPETPRSVSIEGTSTDRTVTVEAWPGSENESAGNSRHKHGSKASQIINTAISFNGTRYKFGGTTNKGMDCSGLVFVSFQEHDVTLERASYMMATQGEEIKLKEVQKGDLLFFKTGRKNRINHVGLVVDKKGKDIRFIHSTTSRGVLISSLSEGYWNHAFTEARRVL</sequence>
<dbReference type="RefSeq" id="WP_072318933.1">
    <property type="nucleotide sequence ID" value="NZ_FPJE01000028.1"/>
</dbReference>
<reference evidence="6 7" key="1">
    <citation type="submission" date="2016-11" db="EMBL/GenBank/DDBJ databases">
        <authorList>
            <person name="Jaros S."/>
            <person name="Januszkiewicz K."/>
            <person name="Wedrychowicz H."/>
        </authorList>
    </citation>
    <scope>NUCLEOTIDE SEQUENCE [LARGE SCALE GENOMIC DNA]</scope>
    <source>
        <strain evidence="6 7">CGMCC 1.12145</strain>
    </source>
</reference>
<gene>
    <name evidence="6" type="ORF">SAMN02927921_03690</name>
</gene>
<keyword evidence="3" id="KW-0378">Hydrolase</keyword>
<keyword evidence="2" id="KW-0645">Protease</keyword>
<protein>
    <submittedName>
        <fullName evidence="6">NlpC/P60 family protein</fullName>
    </submittedName>
</protein>
<dbReference type="EMBL" id="FPJE01000028">
    <property type="protein sequence ID" value="SFW72581.1"/>
    <property type="molecule type" value="Genomic_DNA"/>
</dbReference>
<feature type="domain" description="NlpC/P60" evidence="5">
    <location>
        <begin position="62"/>
        <end position="188"/>
    </location>
</feature>
<dbReference type="SUPFAM" id="SSF54001">
    <property type="entry name" value="Cysteine proteinases"/>
    <property type="match status" value="1"/>
</dbReference>
<evidence type="ECO:0000256" key="1">
    <source>
        <dbReference type="ARBA" id="ARBA00007074"/>
    </source>
</evidence>
<proteinExistence type="inferred from homology"/>
<evidence type="ECO:0000313" key="6">
    <source>
        <dbReference type="EMBL" id="SFW72581.1"/>
    </source>
</evidence>
<dbReference type="InterPro" id="IPR000064">
    <property type="entry name" value="NLP_P60_dom"/>
</dbReference>
<name>A0A1K1RKN8_9FLAO</name>
<accession>A0A1K1RKN8</accession>
<dbReference type="InterPro" id="IPR051202">
    <property type="entry name" value="Peptidase_C40"/>
</dbReference>
<organism evidence="6 7">
    <name type="scientific">Sinomicrobium oceani</name>
    <dbReference type="NCBI Taxonomy" id="1150368"/>
    <lineage>
        <taxon>Bacteria</taxon>
        <taxon>Pseudomonadati</taxon>
        <taxon>Bacteroidota</taxon>
        <taxon>Flavobacteriia</taxon>
        <taxon>Flavobacteriales</taxon>
        <taxon>Flavobacteriaceae</taxon>
        <taxon>Sinomicrobium</taxon>
    </lineage>
</organism>
<dbReference type="Proteomes" id="UP000182248">
    <property type="component" value="Unassembled WGS sequence"/>
</dbReference>
<dbReference type="STRING" id="1150368.SAMN02927921_03690"/>
<keyword evidence="7" id="KW-1185">Reference proteome</keyword>
<evidence type="ECO:0000256" key="2">
    <source>
        <dbReference type="ARBA" id="ARBA00022670"/>
    </source>
</evidence>
<evidence type="ECO:0000259" key="5">
    <source>
        <dbReference type="PROSITE" id="PS51935"/>
    </source>
</evidence>